<dbReference type="EMBL" id="LSYS01009753">
    <property type="protein sequence ID" value="OPJ58955.1"/>
    <property type="molecule type" value="Genomic_DNA"/>
</dbReference>
<proteinExistence type="predicted"/>
<evidence type="ECO:0000313" key="1">
    <source>
        <dbReference type="EMBL" id="OPJ58955.1"/>
    </source>
</evidence>
<name>A0A1V4IH06_PATFA</name>
<organism evidence="1 2">
    <name type="scientific">Patagioenas fasciata monilis</name>
    <dbReference type="NCBI Taxonomy" id="372326"/>
    <lineage>
        <taxon>Eukaryota</taxon>
        <taxon>Metazoa</taxon>
        <taxon>Chordata</taxon>
        <taxon>Craniata</taxon>
        <taxon>Vertebrata</taxon>
        <taxon>Euteleostomi</taxon>
        <taxon>Archelosauria</taxon>
        <taxon>Archosauria</taxon>
        <taxon>Dinosauria</taxon>
        <taxon>Saurischia</taxon>
        <taxon>Theropoda</taxon>
        <taxon>Coelurosauria</taxon>
        <taxon>Aves</taxon>
        <taxon>Neognathae</taxon>
        <taxon>Neoaves</taxon>
        <taxon>Columbimorphae</taxon>
        <taxon>Columbiformes</taxon>
        <taxon>Columbidae</taxon>
        <taxon>Patagioenas</taxon>
    </lineage>
</organism>
<keyword evidence="2" id="KW-1185">Reference proteome</keyword>
<protein>
    <submittedName>
        <fullName evidence="1">Uncharacterized protein</fullName>
    </submittedName>
</protein>
<gene>
    <name evidence="1" type="ORF">AV530_000680</name>
</gene>
<dbReference type="AlphaFoldDB" id="A0A1V4IH06"/>
<comment type="caution">
    <text evidence="1">The sequence shown here is derived from an EMBL/GenBank/DDBJ whole genome shotgun (WGS) entry which is preliminary data.</text>
</comment>
<evidence type="ECO:0000313" key="2">
    <source>
        <dbReference type="Proteomes" id="UP000190648"/>
    </source>
</evidence>
<dbReference type="Proteomes" id="UP000190648">
    <property type="component" value="Unassembled WGS sequence"/>
</dbReference>
<reference evidence="1 2" key="1">
    <citation type="submission" date="2016-02" db="EMBL/GenBank/DDBJ databases">
        <title>Band-tailed pigeon sequencing and assembly.</title>
        <authorList>
            <person name="Soares A.E."/>
            <person name="Novak B.J."/>
            <person name="Rice E.S."/>
            <person name="O'Connell B."/>
            <person name="Chang D."/>
            <person name="Weber S."/>
            <person name="Shapiro B."/>
        </authorList>
    </citation>
    <scope>NUCLEOTIDE SEQUENCE [LARGE SCALE GENOMIC DNA]</scope>
    <source>
        <strain evidence="1">BTP2013</strain>
        <tissue evidence="1">Blood</tissue>
    </source>
</reference>
<sequence length="72" mass="8806">MLKAEEETGWFSRYQHIKKKSRKWLPEQVLKRWGKSFQPFQMKTESKWMQFNSKRGHHPHLLSYMIKINSGV</sequence>
<accession>A0A1V4IH06</accession>